<evidence type="ECO:0000256" key="1">
    <source>
        <dbReference type="SAM" id="MobiDB-lite"/>
    </source>
</evidence>
<evidence type="ECO:0000313" key="3">
    <source>
        <dbReference type="Proteomes" id="UP001500218"/>
    </source>
</evidence>
<feature type="compositionally biased region" description="Low complexity" evidence="1">
    <location>
        <begin position="47"/>
        <end position="66"/>
    </location>
</feature>
<comment type="caution">
    <text evidence="2">The sequence shown here is derived from an EMBL/GenBank/DDBJ whole genome shotgun (WGS) entry which is preliminary data.</text>
</comment>
<organism evidence="2 3">
    <name type="scientific">Luedemannella flava</name>
    <dbReference type="NCBI Taxonomy" id="349316"/>
    <lineage>
        <taxon>Bacteria</taxon>
        <taxon>Bacillati</taxon>
        <taxon>Actinomycetota</taxon>
        <taxon>Actinomycetes</taxon>
        <taxon>Micromonosporales</taxon>
        <taxon>Micromonosporaceae</taxon>
        <taxon>Luedemannella</taxon>
    </lineage>
</organism>
<gene>
    <name evidence="2" type="ORF">GCM10009682_62440</name>
</gene>
<proteinExistence type="predicted"/>
<protein>
    <submittedName>
        <fullName evidence="2">Uncharacterized protein</fullName>
    </submittedName>
</protein>
<dbReference type="EMBL" id="BAAALT010000294">
    <property type="protein sequence ID" value="GAA1835854.1"/>
    <property type="molecule type" value="Genomic_DNA"/>
</dbReference>
<name>A0ABN2MSC9_9ACTN</name>
<sequence>MTARRFTIIGMGMALLALATAGTYALFNRPIRDGAWPGRPWGPPPAVATRAAPTSAAPSATPSATPSVPPDRADGRRSPTATPRSNDRGVALTTTGSRPPGGGSTWRTCMPGGDPWATPPQQQPPPPPTTSPPDYDHRRPGYWPRCSTPVAEAFHAPWRSGGWRPASAPGRPEPAAGHAVLAD</sequence>
<reference evidence="2 3" key="1">
    <citation type="journal article" date="2019" name="Int. J. Syst. Evol. Microbiol.">
        <title>The Global Catalogue of Microorganisms (GCM) 10K type strain sequencing project: providing services to taxonomists for standard genome sequencing and annotation.</title>
        <authorList>
            <consortium name="The Broad Institute Genomics Platform"/>
            <consortium name="The Broad Institute Genome Sequencing Center for Infectious Disease"/>
            <person name="Wu L."/>
            <person name="Ma J."/>
        </authorList>
    </citation>
    <scope>NUCLEOTIDE SEQUENCE [LARGE SCALE GENOMIC DNA]</scope>
    <source>
        <strain evidence="2 3">JCM 13250</strain>
    </source>
</reference>
<accession>A0ABN2MSC9</accession>
<dbReference type="Proteomes" id="UP001500218">
    <property type="component" value="Unassembled WGS sequence"/>
</dbReference>
<feature type="region of interest" description="Disordered" evidence="1">
    <location>
        <begin position="34"/>
        <end position="144"/>
    </location>
</feature>
<feature type="region of interest" description="Disordered" evidence="1">
    <location>
        <begin position="159"/>
        <end position="183"/>
    </location>
</feature>
<keyword evidence="3" id="KW-1185">Reference proteome</keyword>
<feature type="compositionally biased region" description="Pro residues" evidence="1">
    <location>
        <begin position="117"/>
        <end position="131"/>
    </location>
</feature>
<dbReference type="RefSeq" id="WP_344140282.1">
    <property type="nucleotide sequence ID" value="NZ_BAAALT010000294.1"/>
</dbReference>
<evidence type="ECO:0000313" key="2">
    <source>
        <dbReference type="EMBL" id="GAA1835854.1"/>
    </source>
</evidence>